<feature type="domain" description="PPIase cyclophilin-type" evidence="6">
    <location>
        <begin position="57"/>
        <end position="216"/>
    </location>
</feature>
<keyword evidence="5" id="KW-0812">Transmembrane</keyword>
<dbReference type="GO" id="GO:0005783">
    <property type="term" value="C:endoplasmic reticulum"/>
    <property type="evidence" value="ECO:0007669"/>
    <property type="project" value="TreeGrafter"/>
</dbReference>
<dbReference type="FunFam" id="2.40.100.10:FF:000001">
    <property type="entry name" value="Peptidyl-prolyl cis-trans isomerase"/>
    <property type="match status" value="1"/>
</dbReference>
<dbReference type="PANTHER" id="PTHR11071">
    <property type="entry name" value="PEPTIDYL-PROLYL CIS-TRANS ISOMERASE"/>
    <property type="match status" value="1"/>
</dbReference>
<evidence type="ECO:0000313" key="10">
    <source>
        <dbReference type="Proteomes" id="UP000536275"/>
    </source>
</evidence>
<dbReference type="SUPFAM" id="SSF50891">
    <property type="entry name" value="Cyclophilin-like"/>
    <property type="match status" value="1"/>
</dbReference>
<evidence type="ECO:0000313" key="9">
    <source>
        <dbReference type="EMBL" id="KAF6072085.1"/>
    </source>
</evidence>
<keyword evidence="5" id="KW-1133">Transmembrane helix</keyword>
<name>A0A8H6F4I1_CANAX</name>
<comment type="similarity">
    <text evidence="4">Belongs to the cyclophilin-type PPIase family.</text>
</comment>
<keyword evidence="2 4" id="KW-0697">Rotamase</keyword>
<dbReference type="GO" id="GO:0016018">
    <property type="term" value="F:cyclosporin A binding"/>
    <property type="evidence" value="ECO:0007669"/>
    <property type="project" value="TreeGrafter"/>
</dbReference>
<feature type="transmembrane region" description="Helical" evidence="5">
    <location>
        <begin position="21"/>
        <end position="40"/>
    </location>
</feature>
<reference evidence="7 10" key="1">
    <citation type="submission" date="2020-03" db="EMBL/GenBank/DDBJ databases">
        <title>FDA dAtabase for Regulatory Grade micrObial Sequences (FDA-ARGOS): Supporting development and validation of Infectious Disease Dx tests.</title>
        <authorList>
            <person name="Campos J."/>
            <person name="Goldberg B."/>
            <person name="Tallon L."/>
            <person name="Sadzewicz L."/>
            <person name="Vavikolanu K."/>
            <person name="Mehta A."/>
            <person name="Aluvathingal J."/>
            <person name="Nadendla S."/>
            <person name="Nandy P."/>
            <person name="Geyer C."/>
            <person name="Yan Y."/>
            <person name="Sichtig H."/>
        </authorList>
    </citation>
    <scope>NUCLEOTIDE SEQUENCE [LARGE SCALE GENOMIC DNA]</scope>
    <source>
        <strain evidence="7 10">FDAARGOS_656</strain>
    </source>
</reference>
<dbReference type="InterPro" id="IPR002130">
    <property type="entry name" value="Cyclophilin-type_PPIase_dom"/>
</dbReference>
<dbReference type="Proteomes" id="UP000536275">
    <property type="component" value="Unassembled WGS sequence"/>
</dbReference>
<dbReference type="EMBL" id="JABWAD010000007">
    <property type="protein sequence ID" value="KAF6072085.1"/>
    <property type="molecule type" value="Genomic_DNA"/>
</dbReference>
<protein>
    <recommendedName>
        <fullName evidence="4">Peptidyl-prolyl cis-trans isomerase</fullName>
        <shortName evidence="4">PPIase</shortName>
        <ecNumber evidence="4">5.2.1.8</ecNumber>
    </recommendedName>
</protein>
<evidence type="ECO:0000313" key="8">
    <source>
        <dbReference type="EMBL" id="KAF6072066.1"/>
    </source>
</evidence>
<evidence type="ECO:0000259" key="6">
    <source>
        <dbReference type="PROSITE" id="PS50072"/>
    </source>
</evidence>
<organism evidence="7 10">
    <name type="scientific">Candida albicans</name>
    <name type="common">Yeast</name>
    <dbReference type="NCBI Taxonomy" id="5476"/>
    <lineage>
        <taxon>Eukaryota</taxon>
        <taxon>Fungi</taxon>
        <taxon>Dikarya</taxon>
        <taxon>Ascomycota</taxon>
        <taxon>Saccharomycotina</taxon>
        <taxon>Pichiomycetes</taxon>
        <taxon>Debaryomycetaceae</taxon>
        <taxon>Candida/Lodderomyces clade</taxon>
        <taxon>Candida</taxon>
    </lineage>
</organism>
<evidence type="ECO:0000256" key="1">
    <source>
        <dbReference type="ARBA" id="ARBA00000971"/>
    </source>
</evidence>
<dbReference type="AlphaFoldDB" id="A0A8H6F4I1"/>
<dbReference type="PRINTS" id="PR00153">
    <property type="entry name" value="CSAPPISMRASE"/>
</dbReference>
<dbReference type="EC" id="5.2.1.8" evidence="4"/>
<evidence type="ECO:0000256" key="4">
    <source>
        <dbReference type="RuleBase" id="RU363019"/>
    </source>
</evidence>
<gene>
    <name evidence="7" type="primary">cypB</name>
    <name evidence="8" type="ORF">FOB64_000135</name>
    <name evidence="9" type="ORF">FOB64_000152</name>
    <name evidence="7" type="ORF">FOB64_001512</name>
</gene>
<comment type="catalytic activity">
    <reaction evidence="1 4">
        <text>[protein]-peptidylproline (omega=180) = [protein]-peptidylproline (omega=0)</text>
        <dbReference type="Rhea" id="RHEA:16237"/>
        <dbReference type="Rhea" id="RHEA-COMP:10747"/>
        <dbReference type="Rhea" id="RHEA-COMP:10748"/>
        <dbReference type="ChEBI" id="CHEBI:83833"/>
        <dbReference type="ChEBI" id="CHEBI:83834"/>
        <dbReference type="EC" id="5.2.1.8"/>
    </reaction>
</comment>
<dbReference type="InterPro" id="IPR029000">
    <property type="entry name" value="Cyclophilin-like_dom_sf"/>
</dbReference>
<accession>A0A8H6F4I1</accession>
<comment type="function">
    <text evidence="4">PPIases accelerate the folding of proteins. It catalyzes the cis-trans isomerization of proline imidic peptide bonds in oligopeptides.</text>
</comment>
<comment type="caution">
    <text evidence="7">The sequence shown here is derived from an EMBL/GenBank/DDBJ whole genome shotgun (WGS) entry which is preliminary data.</text>
</comment>
<keyword evidence="3 4" id="KW-0413">Isomerase</keyword>
<evidence type="ECO:0000256" key="2">
    <source>
        <dbReference type="ARBA" id="ARBA00023110"/>
    </source>
</evidence>
<dbReference type="GO" id="GO:0000324">
    <property type="term" value="C:fungal-type vacuole"/>
    <property type="evidence" value="ECO:0007669"/>
    <property type="project" value="TreeGrafter"/>
</dbReference>
<evidence type="ECO:0000313" key="7">
    <source>
        <dbReference type="EMBL" id="KAF6071100.1"/>
    </source>
</evidence>
<dbReference type="PROSITE" id="PS50072">
    <property type="entry name" value="CSA_PPIASE_2"/>
    <property type="match status" value="1"/>
</dbReference>
<dbReference type="GO" id="GO:0006457">
    <property type="term" value="P:protein folding"/>
    <property type="evidence" value="ECO:0007669"/>
    <property type="project" value="TreeGrafter"/>
</dbReference>
<dbReference type="EMBL" id="JABWAD010000021">
    <property type="protein sequence ID" value="KAF6071100.1"/>
    <property type="molecule type" value="Genomic_DNA"/>
</dbReference>
<keyword evidence="5" id="KW-0472">Membrane</keyword>
<dbReference type="Gene3D" id="2.40.100.10">
    <property type="entry name" value="Cyclophilin-like"/>
    <property type="match status" value="1"/>
</dbReference>
<dbReference type="EMBL" id="JABWAD010000007">
    <property type="protein sequence ID" value="KAF6072066.1"/>
    <property type="molecule type" value="Genomic_DNA"/>
</dbReference>
<dbReference type="SMR" id="A0A8H6F4I1"/>
<evidence type="ECO:0000256" key="5">
    <source>
        <dbReference type="SAM" id="Phobius"/>
    </source>
</evidence>
<dbReference type="GO" id="GO:0003755">
    <property type="term" value="F:peptidyl-prolyl cis-trans isomerase activity"/>
    <property type="evidence" value="ECO:0007669"/>
    <property type="project" value="UniProtKB-UniRule"/>
</dbReference>
<sequence length="229" mass="25358">MSRSFTQFHSPTKPQLSMKSLTSIALIASIIVAFYTQLVLGGSSNLPKNPPVTNKVYFDVEEDGKSIGRITIGLFGTVVPKTVENFRVLCTGELGPSYENTVFHRVIKDFMIQSGDFEYGQGYGGYSPTHNNGKFDDENFELKHDRKYRLSMANAGKNTNGSQFFITTALTKWLDGAHVVFGEVLDGKDVVDYIENVKTGRGDRPVKEIKIVASGELKDSETNPSKDEL</sequence>
<evidence type="ECO:0000256" key="3">
    <source>
        <dbReference type="ARBA" id="ARBA00023235"/>
    </source>
</evidence>
<proteinExistence type="inferred from homology"/>
<dbReference type="Pfam" id="PF00160">
    <property type="entry name" value="Pro_isomerase"/>
    <property type="match status" value="1"/>
</dbReference>
<dbReference type="PANTHER" id="PTHR11071:SF561">
    <property type="entry name" value="PEPTIDYL-PROLYL CIS-TRANS ISOMERASE D-RELATED"/>
    <property type="match status" value="1"/>
</dbReference>